<evidence type="ECO:0000256" key="1">
    <source>
        <dbReference type="ARBA" id="ARBA00001933"/>
    </source>
</evidence>
<dbReference type="GO" id="GO:0009097">
    <property type="term" value="P:isoleucine biosynthetic process"/>
    <property type="evidence" value="ECO:0007669"/>
    <property type="project" value="TreeGrafter"/>
</dbReference>
<dbReference type="GO" id="GO:0004795">
    <property type="term" value="F:threonine synthase activity"/>
    <property type="evidence" value="ECO:0007669"/>
    <property type="project" value="UniProtKB-UniRule"/>
</dbReference>
<dbReference type="GO" id="GO:0003941">
    <property type="term" value="F:L-serine ammonia-lyase activity"/>
    <property type="evidence" value="ECO:0007669"/>
    <property type="project" value="TreeGrafter"/>
</dbReference>
<dbReference type="OrthoDB" id="6371at2157"/>
<comment type="function">
    <text evidence="12">Catalyzes the gamma-elimination of phosphate from L-phosphohomoserine and the beta-addition of water to produce L-threonine.</text>
</comment>
<evidence type="ECO:0000256" key="13">
    <source>
        <dbReference type="PIRSR" id="PIRSR038945-1"/>
    </source>
</evidence>
<dbReference type="FunFam" id="3.40.50.1100:FF:000014">
    <property type="entry name" value="Threonine synthase"/>
    <property type="match status" value="1"/>
</dbReference>
<feature type="binding site" evidence="13">
    <location>
        <position position="356"/>
    </location>
    <ligand>
        <name>pyridoxal 5'-phosphate</name>
        <dbReference type="ChEBI" id="CHEBI:597326"/>
    </ligand>
</feature>
<evidence type="ECO:0000256" key="7">
    <source>
        <dbReference type="ARBA" id="ARBA00022697"/>
    </source>
</evidence>
<dbReference type="GO" id="GO:0004794">
    <property type="term" value="F:threonine deaminase activity"/>
    <property type="evidence" value="ECO:0007669"/>
    <property type="project" value="TreeGrafter"/>
</dbReference>
<keyword evidence="8 12" id="KW-0663">Pyridoxal phosphate</keyword>
<evidence type="ECO:0000313" key="17">
    <source>
        <dbReference type="Proteomes" id="UP000193404"/>
    </source>
</evidence>
<evidence type="ECO:0000256" key="5">
    <source>
        <dbReference type="ARBA" id="ARBA00018679"/>
    </source>
</evidence>
<dbReference type="EMBL" id="CP020477">
    <property type="protein sequence ID" value="ARM76539.1"/>
    <property type="molecule type" value="Genomic_DNA"/>
</dbReference>
<dbReference type="Pfam" id="PF00291">
    <property type="entry name" value="PALP"/>
    <property type="match status" value="1"/>
</dbReference>
<dbReference type="KEGG" id="aman:B6F84_11265"/>
<dbReference type="InterPro" id="IPR036052">
    <property type="entry name" value="TrpB-like_PALP_sf"/>
</dbReference>
<gene>
    <name evidence="16" type="ORF">B6F84_11265</name>
</gene>
<evidence type="ECO:0000256" key="2">
    <source>
        <dbReference type="ARBA" id="ARBA00004979"/>
    </source>
</evidence>
<sequence length="393" mass="42567">MKCLECGYETELNQKIITCPKCGGIMEIKVKLKDFSFNNLKGRGVWRYKNSIPGIYNKLISLNEGNTPLIPSKIYKQTYYKFEGANPTGSFKDRGMTVAISSAVNSGYKVVTAASTGNTAASAAAYASRGNLKIYLVLPKGKVALGKLAQSILYGATILEVNGSFDIAMSAVIRLYKELGIVYPLNSFNPWRLEGQKTIAYEIAEEIGAPDNVIVPVGNAGNIYAIWKGFTELYEVGAIQKIPRMIGVQAEGASPIAKAVEKGLDTPEFFENPETIATAIRIGKPVNWRKAIKAIKESKGTALSVSDSEITEAQKKLAREEGIGAEPASSAALAGYEKAIKEQIVDKDEKNVLILTGHALKDPDAMLKMDSKIILINPDHIEKIVLGDTNANN</sequence>
<dbReference type="InterPro" id="IPR001926">
    <property type="entry name" value="TrpB-like_PALP"/>
</dbReference>
<evidence type="ECO:0000259" key="15">
    <source>
        <dbReference type="Pfam" id="PF00291"/>
    </source>
</evidence>
<evidence type="ECO:0000256" key="9">
    <source>
        <dbReference type="ARBA" id="ARBA00023239"/>
    </source>
</evidence>
<feature type="binding site" evidence="13">
    <location>
        <begin position="218"/>
        <end position="222"/>
    </location>
    <ligand>
        <name>pyridoxal 5'-phosphate</name>
        <dbReference type="ChEBI" id="CHEBI:597326"/>
    </ligand>
</feature>
<dbReference type="GeneID" id="41591511"/>
<feature type="modified residue" description="N6-(pyridoxal phosphate)lysine" evidence="14">
    <location>
        <position position="92"/>
    </location>
</feature>
<evidence type="ECO:0000256" key="3">
    <source>
        <dbReference type="ARBA" id="ARBA00005517"/>
    </source>
</evidence>
<organism evidence="16 17">
    <name type="scientific">Acidianus manzaensis</name>
    <dbReference type="NCBI Taxonomy" id="282676"/>
    <lineage>
        <taxon>Archaea</taxon>
        <taxon>Thermoproteota</taxon>
        <taxon>Thermoprotei</taxon>
        <taxon>Sulfolobales</taxon>
        <taxon>Sulfolobaceae</taxon>
        <taxon>Acidianus</taxon>
    </lineage>
</organism>
<dbReference type="EC" id="4.2.3.1" evidence="4 11"/>
<evidence type="ECO:0000256" key="12">
    <source>
        <dbReference type="PIRNR" id="PIRNR038945"/>
    </source>
</evidence>
<comment type="similarity">
    <text evidence="3 12">Belongs to the threonine synthase family.</text>
</comment>
<dbReference type="GO" id="GO:0006567">
    <property type="term" value="P:L-threonine catabolic process"/>
    <property type="evidence" value="ECO:0007669"/>
    <property type="project" value="TreeGrafter"/>
</dbReference>
<comment type="catalytic activity">
    <reaction evidence="10 12">
        <text>O-phospho-L-homoserine + H2O = L-threonine + phosphate</text>
        <dbReference type="Rhea" id="RHEA:10840"/>
        <dbReference type="ChEBI" id="CHEBI:15377"/>
        <dbReference type="ChEBI" id="CHEBI:43474"/>
        <dbReference type="ChEBI" id="CHEBI:57590"/>
        <dbReference type="ChEBI" id="CHEBI:57926"/>
        <dbReference type="EC" id="4.2.3.1"/>
    </reaction>
</comment>
<evidence type="ECO:0000256" key="8">
    <source>
        <dbReference type="ARBA" id="ARBA00022898"/>
    </source>
</evidence>
<dbReference type="GO" id="GO:0030170">
    <property type="term" value="F:pyridoxal phosphate binding"/>
    <property type="evidence" value="ECO:0007669"/>
    <property type="project" value="InterPro"/>
</dbReference>
<dbReference type="PANTHER" id="PTHR48078">
    <property type="entry name" value="THREONINE DEHYDRATASE, MITOCHONDRIAL-RELATED"/>
    <property type="match status" value="1"/>
</dbReference>
<keyword evidence="6 12" id="KW-0028">Amino-acid biosynthesis</keyword>
<dbReference type="Proteomes" id="UP000193404">
    <property type="component" value="Chromosome"/>
</dbReference>
<dbReference type="RefSeq" id="WP_148692328.1">
    <property type="nucleotide sequence ID" value="NZ_CP020477.1"/>
</dbReference>
<keyword evidence="7 12" id="KW-0791">Threonine biosynthesis</keyword>
<dbReference type="PIRSF" id="PIRSF038945">
    <property type="entry name" value="Thr_synthase"/>
    <property type="match status" value="1"/>
</dbReference>
<feature type="domain" description="Tryptophan synthase beta chain-like PALP" evidence="15">
    <location>
        <begin position="60"/>
        <end position="357"/>
    </location>
</feature>
<dbReference type="GO" id="GO:0006565">
    <property type="term" value="P:L-serine catabolic process"/>
    <property type="evidence" value="ECO:0007669"/>
    <property type="project" value="TreeGrafter"/>
</dbReference>
<reference evidence="16 17" key="1">
    <citation type="submission" date="2017-03" db="EMBL/GenBank/DDBJ databases">
        <title>Sulfur activation and transportation mechanism of thermophilic Archaea Acidianus manzaensis YN-25.</title>
        <authorList>
            <person name="Ma Y."/>
            <person name="Yang Y."/>
            <person name="Xia J."/>
        </authorList>
    </citation>
    <scope>NUCLEOTIDE SEQUENCE [LARGE SCALE GENOMIC DNA]</scope>
    <source>
        <strain evidence="16 17">YN-25</strain>
    </source>
</reference>
<dbReference type="NCBIfam" id="TIGR00260">
    <property type="entry name" value="thrC"/>
    <property type="match status" value="1"/>
</dbReference>
<dbReference type="InterPro" id="IPR004450">
    <property type="entry name" value="Thr_synthase-like"/>
</dbReference>
<dbReference type="InterPro" id="IPR026260">
    <property type="entry name" value="Thr_Synthase_bac/arc"/>
</dbReference>
<dbReference type="Gene3D" id="3.40.50.1100">
    <property type="match status" value="2"/>
</dbReference>
<dbReference type="PANTHER" id="PTHR48078:SF6">
    <property type="entry name" value="L-THREONINE DEHYDRATASE CATABOLIC TDCB"/>
    <property type="match status" value="1"/>
</dbReference>
<dbReference type="AlphaFoldDB" id="A0A1W6K211"/>
<dbReference type="InterPro" id="IPR050147">
    <property type="entry name" value="Ser/Thr_Dehydratase"/>
</dbReference>
<evidence type="ECO:0000313" key="16">
    <source>
        <dbReference type="EMBL" id="ARM76539.1"/>
    </source>
</evidence>
<dbReference type="PROSITE" id="PS00165">
    <property type="entry name" value="DEHYDRATASE_SER_THR"/>
    <property type="match status" value="1"/>
</dbReference>
<name>A0A1W6K211_9CREN</name>
<keyword evidence="9 12" id="KW-0456">Lyase</keyword>
<evidence type="ECO:0000256" key="11">
    <source>
        <dbReference type="NCBIfam" id="TIGR00260"/>
    </source>
</evidence>
<proteinExistence type="inferred from homology"/>
<evidence type="ECO:0000256" key="10">
    <source>
        <dbReference type="ARBA" id="ARBA00049144"/>
    </source>
</evidence>
<comment type="pathway">
    <text evidence="2 12">Amino-acid biosynthesis; L-threonine biosynthesis; L-threonine from L-aspartate: step 5/5.</text>
</comment>
<dbReference type="UniPathway" id="UPA00050">
    <property type="reaction ID" value="UER00065"/>
</dbReference>
<dbReference type="SUPFAM" id="SSF53686">
    <property type="entry name" value="Tryptophan synthase beta subunit-like PLP-dependent enzymes"/>
    <property type="match status" value="1"/>
</dbReference>
<evidence type="ECO:0000256" key="6">
    <source>
        <dbReference type="ARBA" id="ARBA00022605"/>
    </source>
</evidence>
<feature type="binding site" evidence="13">
    <location>
        <position position="118"/>
    </location>
    <ligand>
        <name>pyridoxal 5'-phosphate</name>
        <dbReference type="ChEBI" id="CHEBI:597326"/>
    </ligand>
</feature>
<dbReference type="CDD" id="cd01563">
    <property type="entry name" value="Thr-synth_1"/>
    <property type="match status" value="1"/>
</dbReference>
<protein>
    <recommendedName>
        <fullName evidence="5 11">Threonine synthase</fullName>
        <ecNumber evidence="4 11">4.2.3.1</ecNumber>
    </recommendedName>
</protein>
<evidence type="ECO:0000256" key="14">
    <source>
        <dbReference type="PIRSR" id="PIRSR038945-2"/>
    </source>
</evidence>
<dbReference type="InterPro" id="IPR000634">
    <property type="entry name" value="Ser/Thr_deHydtase_PyrdxlP-BS"/>
</dbReference>
<dbReference type="GO" id="GO:0009088">
    <property type="term" value="P:threonine biosynthetic process"/>
    <property type="evidence" value="ECO:0007669"/>
    <property type="project" value="UniProtKB-UniRule"/>
</dbReference>
<accession>A0A1W6K211</accession>
<comment type="cofactor">
    <cofactor evidence="1 12 13">
        <name>pyridoxal 5'-phosphate</name>
        <dbReference type="ChEBI" id="CHEBI:597326"/>
    </cofactor>
</comment>
<evidence type="ECO:0000256" key="4">
    <source>
        <dbReference type="ARBA" id="ARBA00013028"/>
    </source>
</evidence>
<dbReference type="STRING" id="282676.B6F84_11265"/>
<keyword evidence="17" id="KW-1185">Reference proteome</keyword>